<evidence type="ECO:0000256" key="6">
    <source>
        <dbReference type="ARBA" id="ARBA00022824"/>
    </source>
</evidence>
<feature type="domain" description="SMP-LTD" evidence="14">
    <location>
        <begin position="319"/>
        <end position="526"/>
    </location>
</feature>
<feature type="domain" description="C2" evidence="13">
    <location>
        <begin position="729"/>
        <end position="845"/>
    </location>
</feature>
<dbReference type="CDD" id="cd21678">
    <property type="entry name" value="SMP_TCB"/>
    <property type="match status" value="1"/>
</dbReference>
<feature type="region of interest" description="Disordered" evidence="11">
    <location>
        <begin position="1"/>
        <end position="185"/>
    </location>
</feature>
<feature type="compositionally biased region" description="Acidic residues" evidence="11">
    <location>
        <begin position="722"/>
        <end position="742"/>
    </location>
</feature>
<evidence type="ECO:0000313" key="15">
    <source>
        <dbReference type="EMBL" id="CDF91477.1"/>
    </source>
</evidence>
<evidence type="ECO:0000256" key="1">
    <source>
        <dbReference type="ARBA" id="ARBA00004586"/>
    </source>
</evidence>
<dbReference type="InterPro" id="IPR056910">
    <property type="entry name" value="TCB1-3_C2"/>
</dbReference>
<gene>
    <name evidence="15" type="ORF">BN860_03730g</name>
</gene>
<feature type="compositionally biased region" description="Low complexity" evidence="11">
    <location>
        <begin position="685"/>
        <end position="695"/>
    </location>
</feature>
<keyword evidence="4 12" id="KW-0812">Transmembrane</keyword>
<evidence type="ECO:0000256" key="12">
    <source>
        <dbReference type="SAM" id="Phobius"/>
    </source>
</evidence>
<dbReference type="PANTHER" id="PTHR46980:SF1">
    <property type="entry name" value="TRICALBIN-3"/>
    <property type="match status" value="1"/>
</dbReference>
<feature type="region of interest" description="Disordered" evidence="11">
    <location>
        <begin position="1472"/>
        <end position="1495"/>
    </location>
</feature>
<evidence type="ECO:0000256" key="9">
    <source>
        <dbReference type="ARBA" id="ARBA00023121"/>
    </source>
</evidence>
<feature type="compositionally biased region" description="Low complexity" evidence="11">
    <location>
        <begin position="117"/>
        <end position="130"/>
    </location>
</feature>
<dbReference type="PROSITE" id="PS50004">
    <property type="entry name" value="C2"/>
    <property type="match status" value="4"/>
</dbReference>
<feature type="compositionally biased region" description="Low complexity" evidence="11">
    <location>
        <begin position="70"/>
        <end position="94"/>
    </location>
</feature>
<dbReference type="InterPro" id="IPR052455">
    <property type="entry name" value="Tricalbin_domain"/>
</dbReference>
<dbReference type="EMBL" id="HG316464">
    <property type="protein sequence ID" value="CDF91477.1"/>
    <property type="molecule type" value="Genomic_DNA"/>
</dbReference>
<evidence type="ECO:0000256" key="2">
    <source>
        <dbReference type="ARBA" id="ARBA00022448"/>
    </source>
</evidence>
<evidence type="ECO:0000256" key="10">
    <source>
        <dbReference type="ARBA" id="ARBA00023136"/>
    </source>
</evidence>
<dbReference type="PROSITE" id="PS51847">
    <property type="entry name" value="SMP"/>
    <property type="match status" value="1"/>
</dbReference>
<dbReference type="CDD" id="cd04040">
    <property type="entry name" value="C2D_Tricalbin-like"/>
    <property type="match status" value="1"/>
</dbReference>
<feature type="compositionally biased region" description="Polar residues" evidence="11">
    <location>
        <begin position="52"/>
        <end position="66"/>
    </location>
</feature>
<dbReference type="OrthoDB" id="1029639at2759"/>
<evidence type="ECO:0000259" key="14">
    <source>
        <dbReference type="PROSITE" id="PS51847"/>
    </source>
</evidence>
<dbReference type="InterPro" id="IPR037761">
    <property type="entry name" value="C2A_Tricalbin"/>
</dbReference>
<comment type="subcellular location">
    <subcellularLocation>
        <location evidence="1">Endoplasmic reticulum membrane</location>
    </subcellularLocation>
</comment>
<keyword evidence="2" id="KW-0813">Transport</keyword>
<sequence>MEDSEAAKAKKGHKFLPRRPHKLMQSKKETRVGLGQKAMQDYGREVLDDANGSPTSKQNATAQSIKSPRKSGSNFSSFRRSTSSKSASKVQSQFRVRGANAPDTDASGNEARPQDMPSVSSQQSRRNVSPMNEINPRLSTSSRNGSKAHSQTHSNGGNTNNADIKGNGSYTPNGSGPNSHLTKNTVTYQGDEPARKMTTHPKPADSSVVAGNYLEELYPWKCIGNFNHKGRGMPDSSDARLIKAYILENFLNDWYYNVAVIVGTCVVSWAFAYCGFSWWSLMFILICTGAVLSTEYRRFNRNVRDDLKRVTVQETLSQRTESTVWLNSFMSKFWVIYMPVLSQQVKDIVNPSLAGVAPGFGIDALSLAEFTLGSKAPAIQSISTNTKTDKGAAEMVFTFAFTPNDVSDMTPVEAKEKINPRIVLAISLGKSFVSKKMNVIMEDINVTGKMRTKIIFGDTFPNIRIVSIQMVEAPIIEFALKPLGGDTLGLDVMSFLPGLKSFVQNQINANVGPMLYAPNHFDVNIEDLMATQANDAAGVLAITIANGDGLKGSDFITNTVDPYITFELEKGLPDVNNDLRTTVKSNTTSPRWNETKYILLSTLNQKMRLKCFDFNDVRKDTYIGEIEVDLADLLGTPSQDGLSQDLKAGTKPKGRLNYSMHWFPAKKSEAVTGRKEIEEEEASEQEGSTQTQTEADSAKDEKKDIDDSKKHSEEHGEKENGKEDDEKDEDEESNDEEEEETDAGIAKLTLQNIKFLNISAAASGTLSPSVTLSLDDVVVKNFRTLRHINEPAWGETIEVFVPSREESELKLEVFDHGLREKKLICEYSSSLEEMFQTLQDGPSFVKGTPQGEIYISADWKPVSMSGLFASGGMRDPIGALRVHVRDINVVDDLSGIGDIDPYFTLSVNRHVDYKSISYSETEHAYFEKVEYLTLLSDKALVNLAVYDYQTVGNDRYVGSAQIPLVEVLKKDSKTGKYQFVDDSKKTIKLNLQQKSGKMSSSYVNISLSFVPCVAVYTPDEYQTVLEKETQLKQRKKEFWDEQATLKDEMKNKPENYEIVKEPDPFEEEEKKLHKKVGLSLEQLLRHNAGVLNLQFLGGTVNHHDCFLQVCVDDIPWPKYTSSKIYGDSLPSDSVNVFIRDLRNSKLLFRFSDKRVPKEEHSIISEFSCNTYQLLKTSYNDPSKVNICGSILKLQCLYTPTSQRIPVSDTVLDTGVLKLKVVSAANLMSADRNGYSDPFFTIDVDGRQHYHSQVVKKTQSPTWNETAEVPVPSRTRKKVKVMLYDWDRAGDNDDLGFVELDLFAMIPKKMYDWELPVSTQGSVKLQACFFPQYNKPLINLHEGKKKSKLGHIATAPSGLAHTGFGLAHGGARLLKKPFMHERSKRKSIGDVDRPASNRKSMDRKSFARDEATDGGAPDISPQLAQARASLDVDRSVPNQDYALVQKLDPESQLPVGSDDLSARIGEKVPSVLSGPVDRKSFARSRSSSNRSLAPGTNYQGTVTLVSSERLAKHVQLKVSLAVGGKIRHLYKSYSQKEDESGVATFDESFNFQGPPEATLVIGAISHHMLTKDKDLGIAQIALSDPLVQQGGNISVELGRGFVVFRLTYGKPTGSSVPPVPPIPQEYQ</sequence>
<reference evidence="16" key="1">
    <citation type="journal article" date="2013" name="Genome Announc.">
        <title>Genome sequence of the food spoilage yeast Zygosaccharomyces bailii CLIB 213(T).</title>
        <authorList>
            <person name="Galeote V."/>
            <person name="Bigey F."/>
            <person name="Devillers H."/>
            <person name="Neuveglise C."/>
            <person name="Dequin S."/>
        </authorList>
    </citation>
    <scope>NUCLEOTIDE SEQUENCE [LARGE SCALE GENOMIC DNA]</scope>
    <source>
        <strain evidence="16">CLIB 213 / ATCC 58445 / CBS 680 / CCRC 21525 / NBRC 1098 / NCYC 1416 / NRRL Y-2227</strain>
    </source>
</reference>
<keyword evidence="8" id="KW-0445">Lipid transport</keyword>
<accession>A0A8J2TAP4</accession>
<dbReference type="PANTHER" id="PTHR46980">
    <property type="entry name" value="TRICALBIN-1-RELATED"/>
    <property type="match status" value="1"/>
</dbReference>
<dbReference type="Gene3D" id="2.60.40.150">
    <property type="entry name" value="C2 domain"/>
    <property type="match status" value="4"/>
</dbReference>
<evidence type="ECO:0000256" key="3">
    <source>
        <dbReference type="ARBA" id="ARBA00022553"/>
    </source>
</evidence>
<feature type="region of interest" description="Disordered" evidence="11">
    <location>
        <begin position="669"/>
        <end position="743"/>
    </location>
</feature>
<feature type="region of interest" description="Disordered" evidence="11">
    <location>
        <begin position="635"/>
        <end position="654"/>
    </location>
</feature>
<dbReference type="InterPro" id="IPR037765">
    <property type="entry name" value="C2B_Tricalbin"/>
</dbReference>
<dbReference type="CDD" id="cd04044">
    <property type="entry name" value="C2A_Tricalbin-like"/>
    <property type="match status" value="1"/>
</dbReference>
<proteinExistence type="predicted"/>
<dbReference type="SUPFAM" id="SSF49562">
    <property type="entry name" value="C2 domain (Calcium/lipid-binding domain, CaLB)"/>
    <property type="match status" value="4"/>
</dbReference>
<dbReference type="InterPro" id="IPR035892">
    <property type="entry name" value="C2_domain_sf"/>
</dbReference>
<dbReference type="InterPro" id="IPR017147">
    <property type="entry name" value="Tricalbin"/>
</dbReference>
<dbReference type="CDD" id="cd04052">
    <property type="entry name" value="C2B_Tricalbin-like"/>
    <property type="match status" value="1"/>
</dbReference>
<feature type="domain" description="C2" evidence="13">
    <location>
        <begin position="849"/>
        <end position="977"/>
    </location>
</feature>
<dbReference type="Pfam" id="PF24920">
    <property type="entry name" value="C2_TCB1"/>
    <property type="match status" value="1"/>
</dbReference>
<feature type="compositionally biased region" description="Basic and acidic residues" evidence="11">
    <location>
        <begin position="1386"/>
        <end position="1410"/>
    </location>
</feature>
<keyword evidence="7 12" id="KW-1133">Transmembrane helix</keyword>
<feature type="domain" description="C2" evidence="13">
    <location>
        <begin position="517"/>
        <end position="643"/>
    </location>
</feature>
<feature type="region of interest" description="Disordered" evidence="11">
    <location>
        <begin position="1377"/>
        <end position="1420"/>
    </location>
</feature>
<keyword evidence="10 12" id="KW-0472">Membrane</keyword>
<evidence type="ECO:0000313" key="16">
    <source>
        <dbReference type="Proteomes" id="UP000019375"/>
    </source>
</evidence>
<evidence type="ECO:0000259" key="13">
    <source>
        <dbReference type="PROSITE" id="PS50004"/>
    </source>
</evidence>
<name>A0A8J2TAP4_ZYGB2</name>
<dbReference type="GO" id="GO:0071944">
    <property type="term" value="C:cell periphery"/>
    <property type="evidence" value="ECO:0007669"/>
    <property type="project" value="UniProtKB-ARBA"/>
</dbReference>
<keyword evidence="9" id="KW-0446">Lipid-binding</keyword>
<evidence type="ECO:0000256" key="11">
    <source>
        <dbReference type="SAM" id="MobiDB-lite"/>
    </source>
</evidence>
<feature type="compositionally biased region" description="Basic residues" evidence="11">
    <location>
        <begin position="9"/>
        <end position="25"/>
    </location>
</feature>
<evidence type="ECO:0000256" key="5">
    <source>
        <dbReference type="ARBA" id="ARBA00022737"/>
    </source>
</evidence>
<keyword evidence="16" id="KW-1185">Reference proteome</keyword>
<feature type="compositionally biased region" description="Basic and acidic residues" evidence="11">
    <location>
        <begin position="696"/>
        <end position="721"/>
    </location>
</feature>
<dbReference type="GO" id="GO:0008289">
    <property type="term" value="F:lipid binding"/>
    <property type="evidence" value="ECO:0007669"/>
    <property type="project" value="UniProtKB-KW"/>
</dbReference>
<dbReference type="GO" id="GO:0006869">
    <property type="term" value="P:lipid transport"/>
    <property type="evidence" value="ECO:0007669"/>
    <property type="project" value="UniProtKB-KW"/>
</dbReference>
<feature type="compositionally biased region" description="Polar residues" evidence="11">
    <location>
        <begin position="137"/>
        <end position="185"/>
    </location>
</feature>
<evidence type="ECO:0000256" key="7">
    <source>
        <dbReference type="ARBA" id="ARBA00022989"/>
    </source>
</evidence>
<dbReference type="InterPro" id="IPR000008">
    <property type="entry name" value="C2_dom"/>
</dbReference>
<dbReference type="InterPro" id="IPR037756">
    <property type="entry name" value="C2D_Tricalbin"/>
</dbReference>
<dbReference type="Proteomes" id="UP000019375">
    <property type="component" value="Unassembled WGS sequence"/>
</dbReference>
<keyword evidence="6" id="KW-0256">Endoplasmic reticulum</keyword>
<dbReference type="GO" id="GO:0005789">
    <property type="term" value="C:endoplasmic reticulum membrane"/>
    <property type="evidence" value="ECO:0007669"/>
    <property type="project" value="UniProtKB-SubCell"/>
</dbReference>
<organism evidence="15 16">
    <name type="scientific">Zygosaccharomyces bailii (strain CLIB 213 / ATCC 58445 / CBS 680 / BCRC 21525 / NBRC 1098 / NCYC 1416 / NRRL Y-2227)</name>
    <dbReference type="NCBI Taxonomy" id="1333698"/>
    <lineage>
        <taxon>Eukaryota</taxon>
        <taxon>Fungi</taxon>
        <taxon>Dikarya</taxon>
        <taxon>Ascomycota</taxon>
        <taxon>Saccharomycotina</taxon>
        <taxon>Saccharomycetes</taxon>
        <taxon>Saccharomycetales</taxon>
        <taxon>Saccharomycetaceae</taxon>
        <taxon>Zygosaccharomyces</taxon>
    </lineage>
</organism>
<keyword evidence="5" id="KW-0677">Repeat</keyword>
<dbReference type="GO" id="GO:0061817">
    <property type="term" value="P:endoplasmic reticulum-plasma membrane tethering"/>
    <property type="evidence" value="ECO:0007669"/>
    <property type="project" value="InterPro"/>
</dbReference>
<dbReference type="SMART" id="SM00239">
    <property type="entry name" value="C2"/>
    <property type="match status" value="5"/>
</dbReference>
<evidence type="ECO:0000256" key="8">
    <source>
        <dbReference type="ARBA" id="ARBA00023055"/>
    </source>
</evidence>
<evidence type="ECO:0000256" key="4">
    <source>
        <dbReference type="ARBA" id="ARBA00022692"/>
    </source>
</evidence>
<dbReference type="Pfam" id="PF00168">
    <property type="entry name" value="C2"/>
    <property type="match status" value="5"/>
</dbReference>
<feature type="domain" description="C2" evidence="13">
    <location>
        <begin position="1197"/>
        <end position="1314"/>
    </location>
</feature>
<dbReference type="PIRSF" id="PIRSF037232">
    <property type="entry name" value="Tricalbin"/>
    <property type="match status" value="1"/>
</dbReference>
<feature type="transmembrane region" description="Helical" evidence="12">
    <location>
        <begin position="254"/>
        <end position="272"/>
    </location>
</feature>
<protein>
    <submittedName>
        <fullName evidence="15">ZYBA0S11-03730g1_1</fullName>
    </submittedName>
</protein>
<dbReference type="InterPro" id="IPR031468">
    <property type="entry name" value="SMP_LBD"/>
</dbReference>
<keyword evidence="3" id="KW-0597">Phosphoprotein</keyword>